<feature type="chain" id="PRO_5045320702" evidence="6">
    <location>
        <begin position="22"/>
        <end position="611"/>
    </location>
</feature>
<protein>
    <submittedName>
        <fullName evidence="9">Endochitinase</fullName>
    </submittedName>
</protein>
<dbReference type="Gene3D" id="1.50.10.10">
    <property type="match status" value="1"/>
</dbReference>
<dbReference type="Gene3D" id="2.60.40.10">
    <property type="entry name" value="Immunoglobulins"/>
    <property type="match status" value="1"/>
</dbReference>
<dbReference type="PANTHER" id="PTHR22298">
    <property type="entry name" value="ENDO-1,4-BETA-GLUCANASE"/>
    <property type="match status" value="1"/>
</dbReference>
<evidence type="ECO:0000256" key="6">
    <source>
        <dbReference type="SAM" id="SignalP"/>
    </source>
</evidence>
<dbReference type="SUPFAM" id="SSF48208">
    <property type="entry name" value="Six-hairpin glycosidases"/>
    <property type="match status" value="1"/>
</dbReference>
<keyword evidence="5" id="KW-0624">Polysaccharide degradation</keyword>
<reference evidence="10" key="1">
    <citation type="journal article" date="2019" name="Int. J. Syst. Evol. Microbiol.">
        <title>The Global Catalogue of Microorganisms (GCM) 10K type strain sequencing project: providing services to taxonomists for standard genome sequencing and annotation.</title>
        <authorList>
            <consortium name="The Broad Institute Genomics Platform"/>
            <consortium name="The Broad Institute Genome Sequencing Center for Infectious Disease"/>
            <person name="Wu L."/>
            <person name="Ma J."/>
        </authorList>
    </citation>
    <scope>NUCLEOTIDE SEQUENCE [LARGE SCALE GENOMIC DNA]</scope>
    <source>
        <strain evidence="10">CGMCC 1.15439</strain>
    </source>
</reference>
<evidence type="ECO:0000256" key="5">
    <source>
        <dbReference type="ARBA" id="ARBA00023326"/>
    </source>
</evidence>
<dbReference type="InterPro" id="IPR013783">
    <property type="entry name" value="Ig-like_fold"/>
</dbReference>
<sequence length="611" mass="68911">MKSVMRFALACFGLWSVHGWAAGPTILVDQVGYERTADKQAIVSADAGQPLHDFEIIDTSTGKPVYSGTLQDTGSIDNWGKQHYWRADFSSMKAPGRYVLQLKDHDACVRSDEFLVQDDVLERNTLSNIIYYFKGQRASGEMDKADRHLPHPDGQSGTLDIHGGWYDATGDYGIHLSHQNLTSYFNTQQLPLVVWGLLRSYQQLDARHDPNFKQYLRRLLDEGLFGADFLVRDKRPDGSFYESIDAPGKDKLAQDRRIGDPNWRTQIKRNAGDVGAQIEQPPRGPHAYEASFRAGGGMAIAALALASTMNIDGDFTRQDYLRTAEDAYRFLDAHNKELLNDGVENIVDDYCALLAATELYRATHDETWRQAADRRSQSLMARLVTHDAQKDYWRADAGTRPFFHPTDAGLPVVALMEYDLIATPVQQSAVRDTVRRSLSYELHVTGAVNNPFGYARQFVRMGNGRLRTAFFFPHDSEAAPWWQGENARIASLAAAARMAEPLFSGDPAFQAKLEDYAWNQLHWILGRNPYDTSMLMGSGQRNAPYMFFRSYEYTSAPGAIINGITAGLDDEDGIAFDLGYAQTGRDDDWRWTEQWLPHDAWYLYAVSLPHD</sequence>
<gene>
    <name evidence="9" type="ORF">GCM10010981_15870</name>
</gene>
<dbReference type="Proteomes" id="UP000620046">
    <property type="component" value="Unassembled WGS sequence"/>
</dbReference>
<keyword evidence="4" id="KW-0326">Glycosidase</keyword>
<keyword evidence="2" id="KW-0378">Hydrolase</keyword>
<organism evidence="9 10">
    <name type="scientific">Dyella nitratireducens</name>
    <dbReference type="NCBI Taxonomy" id="1849580"/>
    <lineage>
        <taxon>Bacteria</taxon>
        <taxon>Pseudomonadati</taxon>
        <taxon>Pseudomonadota</taxon>
        <taxon>Gammaproteobacteria</taxon>
        <taxon>Lysobacterales</taxon>
        <taxon>Rhodanobacteraceae</taxon>
        <taxon>Dyella</taxon>
    </lineage>
</organism>
<dbReference type="InterPro" id="IPR014756">
    <property type="entry name" value="Ig_E-set"/>
</dbReference>
<evidence type="ECO:0000313" key="10">
    <source>
        <dbReference type="Proteomes" id="UP000620046"/>
    </source>
</evidence>
<evidence type="ECO:0000256" key="2">
    <source>
        <dbReference type="ARBA" id="ARBA00022801"/>
    </source>
</evidence>
<dbReference type="SUPFAM" id="SSF81296">
    <property type="entry name" value="E set domains"/>
    <property type="match status" value="1"/>
</dbReference>
<dbReference type="InterPro" id="IPR004197">
    <property type="entry name" value="Cellulase_Ig-like"/>
</dbReference>
<dbReference type="InterPro" id="IPR008928">
    <property type="entry name" value="6-hairpin_glycosidase_sf"/>
</dbReference>
<dbReference type="InterPro" id="IPR012341">
    <property type="entry name" value="6hp_glycosidase-like_sf"/>
</dbReference>
<keyword evidence="3" id="KW-0119">Carbohydrate metabolism</keyword>
<dbReference type="CDD" id="cd02850">
    <property type="entry name" value="E_set_Cellulase_N"/>
    <property type="match status" value="1"/>
</dbReference>
<proteinExistence type="inferred from homology"/>
<dbReference type="Pfam" id="PF00759">
    <property type="entry name" value="Glyco_hydro_9"/>
    <property type="match status" value="1"/>
</dbReference>
<name>A0ABQ1FRI9_9GAMM</name>
<comment type="caution">
    <text evidence="9">The sequence shown here is derived from an EMBL/GenBank/DDBJ whole genome shotgun (WGS) entry which is preliminary data.</text>
</comment>
<evidence type="ECO:0000259" key="8">
    <source>
        <dbReference type="Pfam" id="PF02927"/>
    </source>
</evidence>
<evidence type="ECO:0000313" key="9">
    <source>
        <dbReference type="EMBL" id="GGA27924.1"/>
    </source>
</evidence>
<evidence type="ECO:0000259" key="7">
    <source>
        <dbReference type="Pfam" id="PF00759"/>
    </source>
</evidence>
<dbReference type="InterPro" id="IPR001701">
    <property type="entry name" value="Glyco_hydro_9"/>
</dbReference>
<keyword evidence="6" id="KW-0732">Signal</keyword>
<accession>A0ABQ1FRI9</accession>
<dbReference type="EMBL" id="BMJA01000001">
    <property type="protein sequence ID" value="GGA27924.1"/>
    <property type="molecule type" value="Genomic_DNA"/>
</dbReference>
<keyword evidence="10" id="KW-1185">Reference proteome</keyword>
<evidence type="ECO:0000256" key="4">
    <source>
        <dbReference type="ARBA" id="ARBA00023295"/>
    </source>
</evidence>
<dbReference type="Pfam" id="PF02927">
    <property type="entry name" value="CelD_N"/>
    <property type="match status" value="1"/>
</dbReference>
<feature type="signal peptide" evidence="6">
    <location>
        <begin position="1"/>
        <end position="21"/>
    </location>
</feature>
<feature type="domain" description="Glycoside hydrolase family 9" evidence="7">
    <location>
        <begin position="124"/>
        <end position="554"/>
    </location>
</feature>
<comment type="similarity">
    <text evidence="1">Belongs to the glycosyl hydrolase 9 (cellulase E) family.</text>
</comment>
<feature type="domain" description="Cellulase Ig-like" evidence="8">
    <location>
        <begin position="22"/>
        <end position="104"/>
    </location>
</feature>
<evidence type="ECO:0000256" key="3">
    <source>
        <dbReference type="ARBA" id="ARBA00023277"/>
    </source>
</evidence>
<evidence type="ECO:0000256" key="1">
    <source>
        <dbReference type="ARBA" id="ARBA00007072"/>
    </source>
</evidence>